<accession>A0A2G8TH06</accession>
<proteinExistence type="predicted"/>
<evidence type="ECO:0000313" key="6">
    <source>
        <dbReference type="Proteomes" id="UP000230390"/>
    </source>
</evidence>
<dbReference type="GO" id="GO:0042597">
    <property type="term" value="C:periplasmic space"/>
    <property type="evidence" value="ECO:0007669"/>
    <property type="project" value="UniProtKB-SubCell"/>
</dbReference>
<evidence type="ECO:0000256" key="2">
    <source>
        <dbReference type="ARBA" id="ARBA00022723"/>
    </source>
</evidence>
<dbReference type="Pfam" id="PF07731">
    <property type="entry name" value="Cu-oxidase_2"/>
    <property type="match status" value="1"/>
</dbReference>
<name>A0A2G8TH06_9BURK</name>
<dbReference type="Proteomes" id="UP000230390">
    <property type="component" value="Unassembled WGS sequence"/>
</dbReference>
<dbReference type="EMBL" id="PDOC01000004">
    <property type="protein sequence ID" value="PIL45229.1"/>
    <property type="molecule type" value="Genomic_DNA"/>
</dbReference>
<dbReference type="InterPro" id="IPR001117">
    <property type="entry name" value="Cu-oxidase_2nd"/>
</dbReference>
<dbReference type="InterPro" id="IPR008972">
    <property type="entry name" value="Cupredoxin"/>
</dbReference>
<gene>
    <name evidence="5" type="ORF">CR105_08540</name>
</gene>
<dbReference type="GO" id="GO:0005507">
    <property type="term" value="F:copper ion binding"/>
    <property type="evidence" value="ECO:0007669"/>
    <property type="project" value="InterPro"/>
</dbReference>
<evidence type="ECO:0000259" key="4">
    <source>
        <dbReference type="Pfam" id="PF07731"/>
    </source>
</evidence>
<sequence>MQFAATAPSRVRLPSGVGRYDIPLILQDKKFDSGVNLGYNQFESEGFVGNLFFVNGKVHPYFKAEGRKYRFRLINGSLARYFEMYLGDESDRFHNFTFIASDGNLLERPLTLQRILLGMAERADIIVDFSKYPPGTKLYLVNRLEQIDPRKPTGKLLNPGIRMLRFEVGPRRPDNSVIPAYLRALTPIDRNAAKIIRSFRFERNNGQWSINGKFWNPERVDAAPKLNVPEIWKLQSDSGGWAHPIHVHLDDFRILSIDGKPPPPEWRGRKDVLSLLPGDAAEILVEFRDFTGNYMMHCHQQAHEDHAMMIRFDVVP</sequence>
<comment type="subcellular location">
    <subcellularLocation>
        <location evidence="1">Periplasm</location>
    </subcellularLocation>
</comment>
<dbReference type="PANTHER" id="PTHR48267:SF1">
    <property type="entry name" value="BILIRUBIN OXIDASE"/>
    <property type="match status" value="1"/>
</dbReference>
<dbReference type="Gene3D" id="2.60.40.420">
    <property type="entry name" value="Cupredoxins - blue copper proteins"/>
    <property type="match status" value="2"/>
</dbReference>
<dbReference type="CDD" id="cd13889">
    <property type="entry name" value="CuRO_3_BOD"/>
    <property type="match status" value="1"/>
</dbReference>
<feature type="domain" description="Plastocyanin-like" evidence="4">
    <location>
        <begin position="201"/>
        <end position="315"/>
    </location>
</feature>
<keyword evidence="2" id="KW-0479">Metal-binding</keyword>
<reference evidence="5 6" key="1">
    <citation type="submission" date="2017-10" db="EMBL/GenBank/DDBJ databases">
        <title>Massilia psychrophilum sp. nov., a novel purple-pigmented bacterium isolated from Tianshan glacier, Xinjiang Municipality, China.</title>
        <authorList>
            <person name="Wang H."/>
        </authorList>
    </citation>
    <scope>NUCLEOTIDE SEQUENCE [LARGE SCALE GENOMIC DNA]</scope>
    <source>
        <strain evidence="5 6">JCM 30074</strain>
    </source>
</reference>
<evidence type="ECO:0000313" key="5">
    <source>
        <dbReference type="EMBL" id="PIL45229.1"/>
    </source>
</evidence>
<dbReference type="AlphaFoldDB" id="A0A2G8TH06"/>
<comment type="caution">
    <text evidence="5">The sequence shown here is derived from an EMBL/GenBank/DDBJ whole genome shotgun (WGS) entry which is preliminary data.</text>
</comment>
<feature type="domain" description="Plastocyanin-like" evidence="3">
    <location>
        <begin position="65"/>
        <end position="136"/>
    </location>
</feature>
<dbReference type="InterPro" id="IPR011706">
    <property type="entry name" value="Cu-oxidase_C"/>
</dbReference>
<evidence type="ECO:0000259" key="3">
    <source>
        <dbReference type="Pfam" id="PF00394"/>
    </source>
</evidence>
<evidence type="ECO:0008006" key="7">
    <source>
        <dbReference type="Google" id="ProtNLM"/>
    </source>
</evidence>
<dbReference type="SUPFAM" id="SSF49503">
    <property type="entry name" value="Cupredoxins"/>
    <property type="match status" value="2"/>
</dbReference>
<dbReference type="Pfam" id="PF00394">
    <property type="entry name" value="Cu-oxidase"/>
    <property type="match status" value="1"/>
</dbReference>
<dbReference type="GO" id="GO:0016491">
    <property type="term" value="F:oxidoreductase activity"/>
    <property type="evidence" value="ECO:0007669"/>
    <property type="project" value="InterPro"/>
</dbReference>
<dbReference type="InterPro" id="IPR002355">
    <property type="entry name" value="Cu_oxidase_Cu_BS"/>
</dbReference>
<dbReference type="PROSITE" id="PS00080">
    <property type="entry name" value="MULTICOPPER_OXIDASE2"/>
    <property type="match status" value="1"/>
</dbReference>
<dbReference type="PANTHER" id="PTHR48267">
    <property type="entry name" value="CUPREDOXIN SUPERFAMILY PROTEIN"/>
    <property type="match status" value="1"/>
</dbReference>
<dbReference type="InterPro" id="IPR045087">
    <property type="entry name" value="Cu-oxidase_fam"/>
</dbReference>
<organism evidence="5 6">
    <name type="scientific">Massilia eurypsychrophila</name>
    <dbReference type="NCBI Taxonomy" id="1485217"/>
    <lineage>
        <taxon>Bacteria</taxon>
        <taxon>Pseudomonadati</taxon>
        <taxon>Pseudomonadota</taxon>
        <taxon>Betaproteobacteria</taxon>
        <taxon>Burkholderiales</taxon>
        <taxon>Oxalobacteraceae</taxon>
        <taxon>Telluria group</taxon>
        <taxon>Massilia</taxon>
    </lineage>
</organism>
<protein>
    <recommendedName>
        <fullName evidence="7">Plastocyanin-like domain-containing protein</fullName>
    </recommendedName>
</protein>
<evidence type="ECO:0000256" key="1">
    <source>
        <dbReference type="ARBA" id="ARBA00004418"/>
    </source>
</evidence>
<keyword evidence="6" id="KW-1185">Reference proteome</keyword>